<accession>A0A6G9AIF7</accession>
<evidence type="ECO:0000256" key="1">
    <source>
        <dbReference type="ARBA" id="ARBA00009199"/>
    </source>
</evidence>
<keyword evidence="4" id="KW-1185">Reference proteome</keyword>
<protein>
    <submittedName>
        <fullName evidence="3">Amidase</fullName>
    </submittedName>
</protein>
<proteinExistence type="inferred from homology"/>
<dbReference type="AlphaFoldDB" id="A0A6G9AIF7"/>
<evidence type="ECO:0000313" key="3">
    <source>
        <dbReference type="EMBL" id="QIP12124.1"/>
    </source>
</evidence>
<dbReference type="GO" id="GO:0003824">
    <property type="term" value="F:catalytic activity"/>
    <property type="evidence" value="ECO:0007669"/>
    <property type="project" value="InterPro"/>
</dbReference>
<dbReference type="SUPFAM" id="SSF75304">
    <property type="entry name" value="Amidase signature (AS) enzymes"/>
    <property type="match status" value="1"/>
</dbReference>
<dbReference type="InterPro" id="IPR023631">
    <property type="entry name" value="Amidase_dom"/>
</dbReference>
<name>A0A6G9AIF7_9BACT</name>
<gene>
    <name evidence="3" type="ORF">G8759_05490</name>
</gene>
<dbReference type="Proteomes" id="UP000501802">
    <property type="component" value="Chromosome"/>
</dbReference>
<dbReference type="Pfam" id="PF01425">
    <property type="entry name" value="Amidase"/>
    <property type="match status" value="1"/>
</dbReference>
<dbReference type="RefSeq" id="WP_167205962.1">
    <property type="nucleotide sequence ID" value="NZ_CP050063.1"/>
</dbReference>
<evidence type="ECO:0000313" key="4">
    <source>
        <dbReference type="Proteomes" id="UP000501802"/>
    </source>
</evidence>
<dbReference type="PANTHER" id="PTHR11895:SF7">
    <property type="entry name" value="GLUTAMYL-TRNA(GLN) AMIDOTRANSFERASE SUBUNIT A, MITOCHONDRIAL"/>
    <property type="match status" value="1"/>
</dbReference>
<comment type="similarity">
    <text evidence="1">Belongs to the amidase family.</text>
</comment>
<dbReference type="InterPro" id="IPR000120">
    <property type="entry name" value="Amidase"/>
</dbReference>
<dbReference type="EMBL" id="CP050063">
    <property type="protein sequence ID" value="QIP12124.1"/>
    <property type="molecule type" value="Genomic_DNA"/>
</dbReference>
<sequence length="509" mass="54948">MQTSSTPVLAFDEYVKYDATALAELVRSGEVTPAELLETAIARAEEVNPQLNAIVTPLYEKGREMAAQLPESGPFRGVPFLLKDLEFDWAGTPMKLGSRGYQNFVSTIDSEVVRRLKEAGLVLFGKTNTPEFGLTPYTESQLYGPARNPWKPTHSPGGSSGGSAVAVAAGIVPAATASDGGGSIRIPASCCGLFGLKPSRGRVTMGPRFGELWNGAVIGHSVTRSVRDSAGLLDVVAGGPAYQPFAGDPYGITPPERPFLEEVGREPGPLRIAFSTQTLIASQPVDPECVKAVQEAARLLESLGHAVEEVPLPYEKTIITEAFFVNVLGETAATLRELGNYLGRPVRREDVELNTWAQARLAEGFTAADAAYQKRRWNTLNRSMGQLHETYDLLLTPTLPCPPIAIGTFQNTASEQRLLKLVDSLGALKYLNGSKTVEDLAERSLGYISFTVITNMTGQPSMSVPLHWSPDGLPIGVMFAAKLGDEATLFRLAGQLEQTRPWFMKRPGK</sequence>
<dbReference type="PANTHER" id="PTHR11895">
    <property type="entry name" value="TRANSAMIDASE"/>
    <property type="match status" value="1"/>
</dbReference>
<dbReference type="KEGG" id="spib:G8759_05490"/>
<dbReference type="InterPro" id="IPR020556">
    <property type="entry name" value="Amidase_CS"/>
</dbReference>
<reference evidence="3 4" key="1">
    <citation type="submission" date="2020-03" db="EMBL/GenBank/DDBJ databases">
        <authorList>
            <person name="Kim M.K."/>
        </authorList>
    </citation>
    <scope>NUCLEOTIDE SEQUENCE [LARGE SCALE GENOMIC DNA]</scope>
    <source>
        <strain evidence="3 4">BT328</strain>
    </source>
</reference>
<dbReference type="PROSITE" id="PS00571">
    <property type="entry name" value="AMIDASES"/>
    <property type="match status" value="1"/>
</dbReference>
<feature type="domain" description="Amidase" evidence="2">
    <location>
        <begin position="35"/>
        <end position="489"/>
    </location>
</feature>
<evidence type="ECO:0000259" key="2">
    <source>
        <dbReference type="Pfam" id="PF01425"/>
    </source>
</evidence>
<organism evidence="3 4">
    <name type="scientific">Spirosoma aureum</name>
    <dbReference type="NCBI Taxonomy" id="2692134"/>
    <lineage>
        <taxon>Bacteria</taxon>
        <taxon>Pseudomonadati</taxon>
        <taxon>Bacteroidota</taxon>
        <taxon>Cytophagia</taxon>
        <taxon>Cytophagales</taxon>
        <taxon>Cytophagaceae</taxon>
        <taxon>Spirosoma</taxon>
    </lineage>
</organism>
<dbReference type="InterPro" id="IPR036928">
    <property type="entry name" value="AS_sf"/>
</dbReference>
<dbReference type="Gene3D" id="3.90.1300.10">
    <property type="entry name" value="Amidase signature (AS) domain"/>
    <property type="match status" value="1"/>
</dbReference>